<feature type="domain" description="Gfo/Idh/MocA-like oxidoreductase N-terminal" evidence="3">
    <location>
        <begin position="4"/>
        <end position="124"/>
    </location>
</feature>
<name>A0A252F6Q1_9FIRM</name>
<evidence type="ECO:0008006" key="7">
    <source>
        <dbReference type="Google" id="ProtNLM"/>
    </source>
</evidence>
<dbReference type="OrthoDB" id="9783105at2"/>
<dbReference type="AlphaFoldDB" id="A0A252F6Q1"/>
<reference evidence="5 6" key="1">
    <citation type="submission" date="2017-05" db="EMBL/GenBank/DDBJ databases">
        <title>Butyricicoccus porcorum sp. nov. a butyrate-producing bacterium from the swine intestinal tract.</title>
        <authorList>
            <person name="Trachsel J."/>
            <person name="Humphrey S."/>
            <person name="Allen H.K."/>
        </authorList>
    </citation>
    <scope>NUCLEOTIDE SEQUENCE [LARGE SCALE GENOMIC DNA]</scope>
    <source>
        <strain evidence="5">BB10</strain>
    </source>
</reference>
<dbReference type="InterPro" id="IPR036291">
    <property type="entry name" value="NAD(P)-bd_dom_sf"/>
</dbReference>
<proteinExistence type="inferred from homology"/>
<evidence type="ECO:0000313" key="5">
    <source>
        <dbReference type="EMBL" id="OUM21453.1"/>
    </source>
</evidence>
<comment type="caution">
    <text evidence="5">The sequence shown here is derived from an EMBL/GenBank/DDBJ whole genome shotgun (WGS) entry which is preliminary data.</text>
</comment>
<dbReference type="Proteomes" id="UP000194903">
    <property type="component" value="Unassembled WGS sequence"/>
</dbReference>
<sequence>MKKVRVGLVGLGPLGRVHAENLMFRIPNAELAAVCTRTQAKLDEVRREWETPEVYTDYAEMLEKAKLDAVAVISPTNVHLEHVRLAVEAGLHVFIEKPTGMDAAECAEIERLAAAGGKIFAVGFMRRFDASYADAKRRIEAGEIGTPVFFRGYSLDPVWQGEAQVARAEANGKWFLDMGVHDYDLARWLLGAEPKKAYACGGAYVFGDFAKNHDVDNGFSLVQFDNNAAAFFYCGRTAPHGSHVESEIIGTKGTLRICESPRRARVTQFTRGGEVHECIDHYLDRWGEAYYQEMQQFVNEVQAGEQSVSATAGDCTGAVRLAEMILEAYEKQLDE</sequence>
<accession>A0A252F6Q1</accession>
<dbReference type="GO" id="GO:0016491">
    <property type="term" value="F:oxidoreductase activity"/>
    <property type="evidence" value="ECO:0007669"/>
    <property type="project" value="UniProtKB-KW"/>
</dbReference>
<dbReference type="Gene3D" id="3.30.360.10">
    <property type="entry name" value="Dihydrodipicolinate Reductase, domain 2"/>
    <property type="match status" value="1"/>
</dbReference>
<dbReference type="Gene3D" id="3.40.50.720">
    <property type="entry name" value="NAD(P)-binding Rossmann-like Domain"/>
    <property type="match status" value="1"/>
</dbReference>
<dbReference type="PANTHER" id="PTHR42840:SF3">
    <property type="entry name" value="BINDING ROSSMANN FOLD OXIDOREDUCTASE, PUTATIVE (AFU_ORTHOLOGUE AFUA_2G10240)-RELATED"/>
    <property type="match status" value="1"/>
</dbReference>
<organism evidence="5 6">
    <name type="scientific">Butyricicoccus porcorum</name>
    <dbReference type="NCBI Taxonomy" id="1945634"/>
    <lineage>
        <taxon>Bacteria</taxon>
        <taxon>Bacillati</taxon>
        <taxon>Bacillota</taxon>
        <taxon>Clostridia</taxon>
        <taxon>Eubacteriales</taxon>
        <taxon>Butyricicoccaceae</taxon>
        <taxon>Butyricicoccus</taxon>
    </lineage>
</organism>
<evidence type="ECO:0000256" key="1">
    <source>
        <dbReference type="ARBA" id="ARBA00010928"/>
    </source>
</evidence>
<dbReference type="SUPFAM" id="SSF51735">
    <property type="entry name" value="NAD(P)-binding Rossmann-fold domains"/>
    <property type="match status" value="1"/>
</dbReference>
<comment type="similarity">
    <text evidence="1">Belongs to the Gfo/Idh/MocA family.</text>
</comment>
<evidence type="ECO:0000259" key="3">
    <source>
        <dbReference type="Pfam" id="PF01408"/>
    </source>
</evidence>
<evidence type="ECO:0000256" key="2">
    <source>
        <dbReference type="ARBA" id="ARBA00023002"/>
    </source>
</evidence>
<keyword evidence="6" id="KW-1185">Reference proteome</keyword>
<dbReference type="InterPro" id="IPR000683">
    <property type="entry name" value="Gfo/Idh/MocA-like_OxRdtase_N"/>
</dbReference>
<gene>
    <name evidence="5" type="ORF">CBW42_02445</name>
</gene>
<dbReference type="GO" id="GO:0000166">
    <property type="term" value="F:nucleotide binding"/>
    <property type="evidence" value="ECO:0007669"/>
    <property type="project" value="InterPro"/>
</dbReference>
<evidence type="ECO:0000259" key="4">
    <source>
        <dbReference type="Pfam" id="PF22725"/>
    </source>
</evidence>
<protein>
    <recommendedName>
        <fullName evidence="7">Inositol 2-dehydrogenase</fullName>
    </recommendedName>
</protein>
<dbReference type="PANTHER" id="PTHR42840">
    <property type="entry name" value="NAD(P)-BINDING ROSSMANN-FOLD SUPERFAMILY PROTEIN-RELATED"/>
    <property type="match status" value="1"/>
</dbReference>
<feature type="domain" description="GFO/IDH/MocA-like oxidoreductase" evidence="4">
    <location>
        <begin position="132"/>
        <end position="256"/>
    </location>
</feature>
<dbReference type="SUPFAM" id="SSF55347">
    <property type="entry name" value="Glyceraldehyde-3-phosphate dehydrogenase-like, C-terminal domain"/>
    <property type="match status" value="1"/>
</dbReference>
<dbReference type="RefSeq" id="WP_087017405.1">
    <property type="nucleotide sequence ID" value="NZ_CP178353.1"/>
</dbReference>
<evidence type="ECO:0000313" key="6">
    <source>
        <dbReference type="Proteomes" id="UP000194903"/>
    </source>
</evidence>
<dbReference type="Pfam" id="PF22725">
    <property type="entry name" value="GFO_IDH_MocA_C3"/>
    <property type="match status" value="1"/>
</dbReference>
<dbReference type="Pfam" id="PF01408">
    <property type="entry name" value="GFO_IDH_MocA"/>
    <property type="match status" value="1"/>
</dbReference>
<dbReference type="EMBL" id="NHOC01000002">
    <property type="protein sequence ID" value="OUM21453.1"/>
    <property type="molecule type" value="Genomic_DNA"/>
</dbReference>
<dbReference type="InterPro" id="IPR055170">
    <property type="entry name" value="GFO_IDH_MocA-like_dom"/>
</dbReference>
<keyword evidence="2" id="KW-0560">Oxidoreductase</keyword>